<evidence type="ECO:0000313" key="3">
    <source>
        <dbReference type="Proteomes" id="UP001314263"/>
    </source>
</evidence>
<evidence type="ECO:0000313" key="2">
    <source>
        <dbReference type="EMBL" id="CAK0772751.1"/>
    </source>
</evidence>
<dbReference type="AlphaFoldDB" id="A0AAV1I1T8"/>
<gene>
    <name evidence="2" type="ORF">CVIRNUC_003996</name>
</gene>
<dbReference type="Proteomes" id="UP001314263">
    <property type="component" value="Unassembled WGS sequence"/>
</dbReference>
<feature type="region of interest" description="Disordered" evidence="1">
    <location>
        <begin position="46"/>
        <end position="86"/>
    </location>
</feature>
<reference evidence="2 3" key="1">
    <citation type="submission" date="2023-10" db="EMBL/GenBank/DDBJ databases">
        <authorList>
            <person name="Maclean D."/>
            <person name="Macfadyen A."/>
        </authorList>
    </citation>
    <scope>NUCLEOTIDE SEQUENCE [LARGE SCALE GENOMIC DNA]</scope>
</reference>
<organism evidence="2 3">
    <name type="scientific">Coccomyxa viridis</name>
    <dbReference type="NCBI Taxonomy" id="1274662"/>
    <lineage>
        <taxon>Eukaryota</taxon>
        <taxon>Viridiplantae</taxon>
        <taxon>Chlorophyta</taxon>
        <taxon>core chlorophytes</taxon>
        <taxon>Trebouxiophyceae</taxon>
        <taxon>Trebouxiophyceae incertae sedis</taxon>
        <taxon>Coccomyxaceae</taxon>
        <taxon>Coccomyxa</taxon>
    </lineage>
</organism>
<evidence type="ECO:0000256" key="1">
    <source>
        <dbReference type="SAM" id="MobiDB-lite"/>
    </source>
</evidence>
<feature type="compositionally biased region" description="Acidic residues" evidence="1">
    <location>
        <begin position="54"/>
        <end position="70"/>
    </location>
</feature>
<sequence>MAGRSHATLRLDGREVFAIKLDQPGKVSERISELRAEIMKRLNAHMGATAPATDEVDMLEEPVSEDEEADAAPKAGKGKKKRRRSQ</sequence>
<keyword evidence="3" id="KW-1185">Reference proteome</keyword>
<proteinExistence type="predicted"/>
<name>A0AAV1I1T8_9CHLO</name>
<accession>A0AAV1I1T8</accession>
<feature type="compositionally biased region" description="Basic residues" evidence="1">
    <location>
        <begin position="76"/>
        <end position="86"/>
    </location>
</feature>
<protein>
    <submittedName>
        <fullName evidence="2">Uncharacterized protein</fullName>
    </submittedName>
</protein>
<comment type="caution">
    <text evidence="2">The sequence shown here is derived from an EMBL/GenBank/DDBJ whole genome shotgun (WGS) entry which is preliminary data.</text>
</comment>
<dbReference type="EMBL" id="CAUYUE010000005">
    <property type="protein sequence ID" value="CAK0772751.1"/>
    <property type="molecule type" value="Genomic_DNA"/>
</dbReference>